<evidence type="ECO:0000256" key="7">
    <source>
        <dbReference type="SAM" id="MobiDB-lite"/>
    </source>
</evidence>
<feature type="compositionally biased region" description="Polar residues" evidence="7">
    <location>
        <begin position="885"/>
        <end position="901"/>
    </location>
</feature>
<keyword evidence="3 6" id="KW-0963">Cytoplasm</keyword>
<evidence type="ECO:0000313" key="10">
    <source>
        <dbReference type="Proteomes" id="UP000017836"/>
    </source>
</evidence>
<evidence type="ECO:0000259" key="8">
    <source>
        <dbReference type="PROSITE" id="PS51082"/>
    </source>
</evidence>
<feature type="compositionally biased region" description="Basic and acidic residues" evidence="7">
    <location>
        <begin position="1181"/>
        <end position="1196"/>
    </location>
</feature>
<comment type="similarity">
    <text evidence="2 6">Belongs to the SCAR/WAVE family.</text>
</comment>
<dbReference type="GO" id="GO:0003779">
    <property type="term" value="F:actin binding"/>
    <property type="evidence" value="ECO:0007669"/>
    <property type="project" value="UniProtKB-UniRule"/>
</dbReference>
<dbReference type="GO" id="GO:2000601">
    <property type="term" value="P:positive regulation of Arp2/3 complex-mediated actin nucleation"/>
    <property type="evidence" value="ECO:0000318"/>
    <property type="project" value="GO_Central"/>
</dbReference>
<keyword evidence="6" id="KW-0009">Actin-binding</keyword>
<dbReference type="InterPro" id="IPR028288">
    <property type="entry name" value="SCAR/WAVE_fam"/>
</dbReference>
<evidence type="ECO:0000256" key="1">
    <source>
        <dbReference type="ARBA" id="ARBA00004245"/>
    </source>
</evidence>
<dbReference type="GO" id="GO:0005737">
    <property type="term" value="C:cytoplasm"/>
    <property type="evidence" value="ECO:0007669"/>
    <property type="project" value="UniProtKB-ARBA"/>
</dbReference>
<gene>
    <name evidence="9" type="ORF">AMTR_s00023p00112140</name>
</gene>
<dbReference type="GO" id="GO:0071933">
    <property type="term" value="F:Arp2/3 complex binding"/>
    <property type="evidence" value="ECO:0000318"/>
    <property type="project" value="GO_Central"/>
</dbReference>
<dbReference type="GO" id="GO:0005856">
    <property type="term" value="C:cytoskeleton"/>
    <property type="evidence" value="ECO:0007669"/>
    <property type="project" value="UniProtKB-SubCell"/>
</dbReference>
<dbReference type="KEGG" id="atr:18423505"/>
<evidence type="ECO:0000256" key="6">
    <source>
        <dbReference type="RuleBase" id="RU367034"/>
    </source>
</evidence>
<feature type="compositionally biased region" description="Basic and acidic residues" evidence="7">
    <location>
        <begin position="1128"/>
        <end position="1144"/>
    </location>
</feature>
<dbReference type="STRING" id="13333.W1NK67"/>
<evidence type="ECO:0000313" key="9">
    <source>
        <dbReference type="EMBL" id="ERM95585.1"/>
    </source>
</evidence>
<feature type="region of interest" description="Disordered" evidence="7">
    <location>
        <begin position="1128"/>
        <end position="1159"/>
    </location>
</feature>
<feature type="compositionally biased region" description="Basic residues" evidence="7">
    <location>
        <begin position="185"/>
        <end position="195"/>
    </location>
</feature>
<dbReference type="PANTHER" id="PTHR12902">
    <property type="entry name" value="WASP-1"/>
    <property type="match status" value="1"/>
</dbReference>
<dbReference type="Gene3D" id="1.20.5.340">
    <property type="match status" value="1"/>
</dbReference>
<keyword evidence="10" id="KW-1185">Reference proteome</keyword>
<reference evidence="10" key="1">
    <citation type="journal article" date="2013" name="Science">
        <title>The Amborella genome and the evolution of flowering plants.</title>
        <authorList>
            <consortium name="Amborella Genome Project"/>
        </authorList>
    </citation>
    <scope>NUCLEOTIDE SEQUENCE [LARGE SCALE GENOMIC DNA]</scope>
</reference>
<feature type="region of interest" description="Disordered" evidence="7">
    <location>
        <begin position="185"/>
        <end position="213"/>
    </location>
</feature>
<dbReference type="PROSITE" id="PS51082">
    <property type="entry name" value="WH2"/>
    <property type="match status" value="1"/>
</dbReference>
<evidence type="ECO:0000256" key="2">
    <source>
        <dbReference type="ARBA" id="ARBA00006993"/>
    </source>
</evidence>
<feature type="region of interest" description="Disordered" evidence="7">
    <location>
        <begin position="816"/>
        <end position="901"/>
    </location>
</feature>
<organism evidence="9 10">
    <name type="scientific">Amborella trichopoda</name>
    <dbReference type="NCBI Taxonomy" id="13333"/>
    <lineage>
        <taxon>Eukaryota</taxon>
        <taxon>Viridiplantae</taxon>
        <taxon>Streptophyta</taxon>
        <taxon>Embryophyta</taxon>
        <taxon>Tracheophyta</taxon>
        <taxon>Spermatophyta</taxon>
        <taxon>Magnoliopsida</taxon>
        <taxon>Amborellales</taxon>
        <taxon>Amborellaceae</taxon>
        <taxon>Amborella</taxon>
    </lineage>
</organism>
<proteinExistence type="inferred from homology"/>
<evidence type="ECO:0000256" key="4">
    <source>
        <dbReference type="ARBA" id="ARBA00023212"/>
    </source>
</evidence>
<protein>
    <recommendedName>
        <fullName evidence="6">Protein SCAR</fullName>
    </recommendedName>
    <alternativeName>
        <fullName evidence="6">Protein WAVE</fullName>
    </alternativeName>
</protein>
<dbReference type="GO" id="GO:0030036">
    <property type="term" value="P:actin cytoskeleton organization"/>
    <property type="evidence" value="ECO:0000318"/>
    <property type="project" value="GO_Central"/>
</dbReference>
<dbReference type="eggNOG" id="ENOG502QTI6">
    <property type="taxonomic scope" value="Eukaryota"/>
</dbReference>
<feature type="compositionally biased region" description="Polar residues" evidence="7">
    <location>
        <begin position="1068"/>
        <end position="1080"/>
    </location>
</feature>
<dbReference type="Proteomes" id="UP000017836">
    <property type="component" value="Unassembled WGS sequence"/>
</dbReference>
<feature type="region of interest" description="Disordered" evidence="7">
    <location>
        <begin position="1061"/>
        <end position="1080"/>
    </location>
</feature>
<dbReference type="FunFam" id="1.20.5.340:FF:000045">
    <property type="entry name" value="SCAR family protein"/>
    <property type="match status" value="1"/>
</dbReference>
<feature type="domain" description="WH2" evidence="8">
    <location>
        <begin position="1576"/>
        <end position="1594"/>
    </location>
</feature>
<dbReference type="Gramene" id="ERM95585">
    <property type="protein sequence ID" value="ERM95585"/>
    <property type="gene ID" value="AMTR_s00023p00112140"/>
</dbReference>
<dbReference type="Gene3D" id="6.10.280.150">
    <property type="match status" value="2"/>
</dbReference>
<feature type="compositionally biased region" description="Basic and acidic residues" evidence="7">
    <location>
        <begin position="865"/>
        <end position="884"/>
    </location>
</feature>
<dbReference type="OrthoDB" id="1929108at2759"/>
<keyword evidence="4 6" id="KW-0206">Cytoskeleton</keyword>
<feature type="compositionally biased region" description="Basic and acidic residues" evidence="7">
    <location>
        <begin position="523"/>
        <end position="547"/>
    </location>
</feature>
<accession>W1NK67</accession>
<comment type="function">
    <text evidence="5">Involved in regulation of actin and microtubule organization. Part of a WAVE complex that activates the Arp2/3 complex. Regulates trichome branch positioning and expansion.</text>
</comment>
<feature type="region of interest" description="Disordered" evidence="7">
    <location>
        <begin position="495"/>
        <end position="558"/>
    </location>
</feature>
<evidence type="ECO:0000256" key="5">
    <source>
        <dbReference type="ARBA" id="ARBA00055640"/>
    </source>
</evidence>
<feature type="compositionally biased region" description="Basic and acidic residues" evidence="7">
    <location>
        <begin position="495"/>
        <end position="509"/>
    </location>
</feature>
<evidence type="ECO:0000256" key="3">
    <source>
        <dbReference type="ARBA" id="ARBA00022490"/>
    </source>
</evidence>
<name>W1NK67_AMBTC</name>
<dbReference type="GO" id="GO:0034237">
    <property type="term" value="F:protein kinase A regulatory subunit binding"/>
    <property type="evidence" value="ECO:0000318"/>
    <property type="project" value="GO_Central"/>
</dbReference>
<feature type="compositionally biased region" description="Polar residues" evidence="7">
    <location>
        <begin position="199"/>
        <end position="213"/>
    </location>
</feature>
<comment type="subcellular location">
    <subcellularLocation>
        <location evidence="1 6">Cytoplasm</location>
        <location evidence="1 6">Cytoskeleton</location>
    </subcellularLocation>
</comment>
<dbReference type="EMBL" id="KI397474">
    <property type="protein sequence ID" value="ERM95585.1"/>
    <property type="molecule type" value="Genomic_DNA"/>
</dbReference>
<dbReference type="HOGENOM" id="CLU_002411_0_0_1"/>
<feature type="region of interest" description="Disordered" evidence="7">
    <location>
        <begin position="1181"/>
        <end position="1209"/>
    </location>
</feature>
<sequence>MPLVRYQIRSEYGLADPEVYRGADKDDPEALLEGVAMAGLVGILRQLGDLAEFAAELFHDLHEEVMATAARGHDLMIRVQQLEAELPSVEKTLLSQTNQLQFAYTVGYEWHANVRTDENLITQDNMPRFILDSYEECRGPPRLFLLDRFDVAGAGTCLKRYSDPSFFKTHLATSEMLRTEEIPRKKARRTKKKGWWTRNGETQEAGQGPHGNSSIVHTINIRSSENITIAGAKLKWQMNGSLYSSSKSGRSYMECVLETPSPMECKEVIESSITTNVGPHDRTSSAHYDEMHENIKKDSLYGSRPVGISKKTSIDVQEKVLTLPGSPKDGKGQTIESLPKSTGKIESSLGLGHAELLDTLLEKERKEEATESSLTLGHVEQLDALLEREREEEAMESSFTLGNQELLDALLERESKEEANGDGYVDAFIGNEKQETNHNGYEDVFLGIERKEENGGGYESDDVASELDNYMDALTTMESEMETDSEYRPKHDFERQELDSDTNEEHERLAGSLHSFSEMETESEYRPKHDFERQELDSDTNEEHEQRAGSLHSFSNENSLSSHDWETLLKKDSFSGLANVQEDHAPGLNSLDDNHKASEGMISSSGYYNPWFEAVKIEPDSFKGDQPVDQSCAMVVSPTEITDESSRSNAISAIEVSGTPVINQFSSGSVQLAPLSTETVVIESDSLHGDHTIEQSPATRVSPCETTAEISRSLYGTDAISAEISGSPVIDGVIASSVQLAMPLFIDTVHIEEDSFSGEHYIDQSPIIGVSPTDITDRSSISLSENNAIATSDLSETSATYEINTSSVELAMPHISEPPSDTGAIGEGDTSAGTAEDVSVESPTIKSMHSPRSMNGASEPQSYDFKIESEPEKCHDSVDEHLDSHQSLQNLDPSDLVSQSPSLTEDYAKSIDSEGGFSPIEAGPSGPYLEIISLQASYKVQGTHLPNKTCLELGMEDNVEELMTHTLTPVDMMPSQCSSTDVSMEAIVSENHAKVVGSEWGFSPMEDTFTQSTIVEETMMEPFIEGHEDEMISKSSSTKIVEAVLPIDGYKKSVDSVGGLAPLEAEPSDSTSPQIASPQASQIEIKEKIVPLVEAFEQNEENFENLMEKDFGAKGFVSSDVPEVRASESIDVEKFEKLEPHESDSLQPEKPSQESQPREQITMSLTPINFLQFSIDSTERNQEPVFEAPHKSEKDIPPSPPKHTQPEILPANDTRSEAVQQSSFLPLPNEEHIDLKFERLHLSGESGALDNSEKRFSKVSSEASSGYNFSQRAGYEHLPCDGSQIAATKDFENATVAYSSMIFTSCSSLDEVGSLSSQPNLDVTIPQKTPQEEYNEIGTSSQHWVNPRLNQHFLEFVLPDVKVLGAGVEEMPPLPPLPPLQWRTGNPQYNSLTSEREDEHIPNLSASPPSIAKSQLNSLTMEWEAEHIANPSASSLDLAKPQLNSLNLEGEVQLIPEHFASPADVAKPESKSMDLKGEVKHIPDLSASQQDIAKTWLNSQTLEGEIEPIPNLSASQSELAESKMNGGYLPLGFSVQRLKRGQQKDPLIEAVASHDRSKLKKVTERCESGNRQKVNERDVLLEQIRTKSFNLRPTVATRPNIQVPTTNINVAAILEKANAIRQAFAGSDEDDDGDNWSDT</sequence>
<feature type="compositionally biased region" description="Polar residues" evidence="7">
    <location>
        <begin position="841"/>
        <end position="861"/>
    </location>
</feature>
<dbReference type="InterPro" id="IPR003124">
    <property type="entry name" value="WH2_dom"/>
</dbReference>
<dbReference type="PANTHER" id="PTHR12902:SF1">
    <property type="entry name" value="WISKOTT-ALDRICH SYNDROME PROTEIN FAMILY MEMBER"/>
    <property type="match status" value="1"/>
</dbReference>